<reference evidence="7" key="4">
    <citation type="submission" date="2025-08" db="UniProtKB">
        <authorList>
            <consortium name="Ensembl"/>
        </authorList>
    </citation>
    <scope>IDENTIFICATION</scope>
</reference>
<feature type="domain" description="SH3" evidence="5">
    <location>
        <begin position="159"/>
        <end position="226"/>
    </location>
</feature>
<reference evidence="8" key="1">
    <citation type="journal article" date="2006" name="Science">
        <title>Ancient noncoding elements conserved in the human genome.</title>
        <authorList>
            <person name="Venkatesh B."/>
            <person name="Kirkness E.F."/>
            <person name="Loh Y.H."/>
            <person name="Halpern A.L."/>
            <person name="Lee A.P."/>
            <person name="Johnson J."/>
            <person name="Dandona N."/>
            <person name="Viswanathan L.D."/>
            <person name="Tay A."/>
            <person name="Venter J.C."/>
            <person name="Strausberg R.L."/>
            <person name="Brenner S."/>
        </authorList>
    </citation>
    <scope>NUCLEOTIDE SEQUENCE [LARGE SCALE GENOMIC DNA]</scope>
</reference>
<reference evidence="8" key="2">
    <citation type="journal article" date="2007" name="PLoS Biol.">
        <title>Survey sequencing and comparative analysis of the elephant shark (Callorhinchus milii) genome.</title>
        <authorList>
            <person name="Venkatesh B."/>
            <person name="Kirkness E.F."/>
            <person name="Loh Y.H."/>
            <person name="Halpern A.L."/>
            <person name="Lee A.P."/>
            <person name="Johnson J."/>
            <person name="Dandona N."/>
            <person name="Viswanathan L.D."/>
            <person name="Tay A."/>
            <person name="Venter J.C."/>
            <person name="Strausberg R.L."/>
            <person name="Brenner S."/>
        </authorList>
    </citation>
    <scope>NUCLEOTIDE SEQUENCE [LARGE SCALE GENOMIC DNA]</scope>
</reference>
<dbReference type="InParanoid" id="A0A4W3IF19"/>
<feature type="domain" description="DH" evidence="6">
    <location>
        <begin position="251"/>
        <end position="355"/>
    </location>
</feature>
<evidence type="ECO:0000259" key="6">
    <source>
        <dbReference type="PROSITE" id="PS50010"/>
    </source>
</evidence>
<evidence type="ECO:0000259" key="5">
    <source>
        <dbReference type="PROSITE" id="PS50002"/>
    </source>
</evidence>
<evidence type="ECO:0000256" key="4">
    <source>
        <dbReference type="SAM" id="MobiDB-lite"/>
    </source>
</evidence>
<dbReference type="AlphaFoldDB" id="A0A4W3IF19"/>
<sequence length="355" mass="39564">MQHSLILLDVGKEYSGTYTCIATNKAGQSICTARLDVAEVQEVGVPTEESTTMKEKLMQTFLNGSPADLDRKGLEGAPIAPPHFSLADVGTEEFLQKLTSQITQMVSAKITQASLRVPGADSDDESKTPSPSPRHGRSRPSSIVNESSSESEDGETRGEIFDIYMASADYNPVPADKESIHLKEGQYVEVLDSAHPLKWLVRTKPTKSTPARQGWVSPAYLDKRLKLSPEVAVDSPEFLGEVVSEDEYKKRLYLFVQDLIISEEEYVRDMQFFVKHHVKHTETSPDVPLSVANVKGAIFRNVNEIADFHYSTFLNDLRQCQTDDDIALCFIKNNDGFDKYLQYLVGRVQAESHAT</sequence>
<dbReference type="PROSITE" id="PS50002">
    <property type="entry name" value="SH3"/>
    <property type="match status" value="1"/>
</dbReference>
<dbReference type="GO" id="GO:0019898">
    <property type="term" value="C:extrinsic component of membrane"/>
    <property type="evidence" value="ECO:0007669"/>
    <property type="project" value="TreeGrafter"/>
</dbReference>
<dbReference type="InterPro" id="IPR051336">
    <property type="entry name" value="RhoGEF_Guanine_NuclExch_SF"/>
</dbReference>
<evidence type="ECO:0000313" key="7">
    <source>
        <dbReference type="Ensembl" id="ENSCMIP00000019469.1"/>
    </source>
</evidence>
<dbReference type="GO" id="GO:0005085">
    <property type="term" value="F:guanyl-nucleotide exchange factor activity"/>
    <property type="evidence" value="ECO:0007669"/>
    <property type="project" value="UniProtKB-KW"/>
</dbReference>
<dbReference type="Gene3D" id="1.20.900.10">
    <property type="entry name" value="Dbl homology (DH) domain"/>
    <property type="match status" value="1"/>
</dbReference>
<evidence type="ECO:0000256" key="1">
    <source>
        <dbReference type="ARBA" id="ARBA00022443"/>
    </source>
</evidence>
<dbReference type="Proteomes" id="UP000314986">
    <property type="component" value="Unassembled WGS sequence"/>
</dbReference>
<dbReference type="InterPro" id="IPR001452">
    <property type="entry name" value="SH3_domain"/>
</dbReference>
<keyword evidence="2" id="KW-0344">Guanine-nucleotide releasing factor</keyword>
<dbReference type="GeneTree" id="ENSGT00940000154756"/>
<dbReference type="STRING" id="7868.ENSCMIP00000019469"/>
<dbReference type="OMA" id="QSICTAR"/>
<dbReference type="InterPro" id="IPR013783">
    <property type="entry name" value="Ig-like_fold"/>
</dbReference>
<dbReference type="InterPro" id="IPR036028">
    <property type="entry name" value="SH3-like_dom_sf"/>
</dbReference>
<dbReference type="PANTHER" id="PTHR22826">
    <property type="entry name" value="RHO GUANINE EXCHANGE FACTOR-RELATED"/>
    <property type="match status" value="1"/>
</dbReference>
<evidence type="ECO:0000256" key="3">
    <source>
        <dbReference type="PROSITE-ProRule" id="PRU00192"/>
    </source>
</evidence>
<evidence type="ECO:0000256" key="2">
    <source>
        <dbReference type="ARBA" id="ARBA00022658"/>
    </source>
</evidence>
<dbReference type="InterPro" id="IPR035526">
    <property type="entry name" value="Obscurin_SH3"/>
</dbReference>
<dbReference type="Gene3D" id="2.60.40.10">
    <property type="entry name" value="Immunoglobulins"/>
    <property type="match status" value="1"/>
</dbReference>
<dbReference type="SUPFAM" id="SSF48726">
    <property type="entry name" value="Immunoglobulin"/>
    <property type="match status" value="1"/>
</dbReference>
<name>A0A4W3IF19_CALMI</name>
<dbReference type="CDD" id="cd12025">
    <property type="entry name" value="SH3_Obscurin_like"/>
    <property type="match status" value="1"/>
</dbReference>
<dbReference type="SUPFAM" id="SSF50044">
    <property type="entry name" value="SH3-domain"/>
    <property type="match status" value="1"/>
</dbReference>
<organism evidence="7 8">
    <name type="scientific">Callorhinchus milii</name>
    <name type="common">Ghost shark</name>
    <dbReference type="NCBI Taxonomy" id="7868"/>
    <lineage>
        <taxon>Eukaryota</taxon>
        <taxon>Metazoa</taxon>
        <taxon>Chordata</taxon>
        <taxon>Craniata</taxon>
        <taxon>Vertebrata</taxon>
        <taxon>Chondrichthyes</taxon>
        <taxon>Holocephali</taxon>
        <taxon>Chimaeriformes</taxon>
        <taxon>Callorhinchidae</taxon>
        <taxon>Callorhinchus</taxon>
    </lineage>
</organism>
<dbReference type="InterPro" id="IPR000219">
    <property type="entry name" value="DH_dom"/>
</dbReference>
<dbReference type="InterPro" id="IPR035899">
    <property type="entry name" value="DBL_dom_sf"/>
</dbReference>
<reference evidence="8" key="3">
    <citation type="journal article" date="2014" name="Nature">
        <title>Elephant shark genome provides unique insights into gnathostome evolution.</title>
        <authorList>
            <consortium name="International Elephant Shark Genome Sequencing Consortium"/>
            <person name="Venkatesh B."/>
            <person name="Lee A.P."/>
            <person name="Ravi V."/>
            <person name="Maurya A.K."/>
            <person name="Lian M.M."/>
            <person name="Swann J.B."/>
            <person name="Ohta Y."/>
            <person name="Flajnik M.F."/>
            <person name="Sutoh Y."/>
            <person name="Kasahara M."/>
            <person name="Hoon S."/>
            <person name="Gangu V."/>
            <person name="Roy S.W."/>
            <person name="Irimia M."/>
            <person name="Korzh V."/>
            <person name="Kondrychyn I."/>
            <person name="Lim Z.W."/>
            <person name="Tay B.H."/>
            <person name="Tohari S."/>
            <person name="Kong K.W."/>
            <person name="Ho S."/>
            <person name="Lorente-Galdos B."/>
            <person name="Quilez J."/>
            <person name="Marques-Bonet T."/>
            <person name="Raney B.J."/>
            <person name="Ingham P.W."/>
            <person name="Tay A."/>
            <person name="Hillier L.W."/>
            <person name="Minx P."/>
            <person name="Boehm T."/>
            <person name="Wilson R.K."/>
            <person name="Brenner S."/>
            <person name="Warren W.C."/>
        </authorList>
    </citation>
    <scope>NUCLEOTIDE SEQUENCE [LARGE SCALE GENOMIC DNA]</scope>
</reference>
<accession>A0A4W3IF19</accession>
<protein>
    <recommendedName>
        <fullName evidence="9">Obscurin</fullName>
    </recommendedName>
</protein>
<evidence type="ECO:0000313" key="8">
    <source>
        <dbReference type="Proteomes" id="UP000314986"/>
    </source>
</evidence>
<evidence type="ECO:0008006" key="9">
    <source>
        <dbReference type="Google" id="ProtNLM"/>
    </source>
</evidence>
<dbReference type="PANTHER" id="PTHR22826:SF106">
    <property type="entry name" value="TRIO, ISOFORM A"/>
    <property type="match status" value="1"/>
</dbReference>
<dbReference type="SUPFAM" id="SSF48065">
    <property type="entry name" value="DBL homology domain (DH-domain)"/>
    <property type="match status" value="1"/>
</dbReference>
<dbReference type="PROSITE" id="PS50010">
    <property type="entry name" value="DH_2"/>
    <property type="match status" value="1"/>
</dbReference>
<keyword evidence="8" id="KW-1185">Reference proteome</keyword>
<feature type="compositionally biased region" description="Low complexity" evidence="4">
    <location>
        <begin position="139"/>
        <end position="148"/>
    </location>
</feature>
<dbReference type="Ensembl" id="ENSCMIT00000019835.1">
    <property type="protein sequence ID" value="ENSCMIP00000019469.1"/>
    <property type="gene ID" value="ENSCMIG00000009067.1"/>
</dbReference>
<dbReference type="InterPro" id="IPR036179">
    <property type="entry name" value="Ig-like_dom_sf"/>
</dbReference>
<dbReference type="GO" id="GO:0005737">
    <property type="term" value="C:cytoplasm"/>
    <property type="evidence" value="ECO:0007669"/>
    <property type="project" value="TreeGrafter"/>
</dbReference>
<dbReference type="Gene3D" id="2.30.30.40">
    <property type="entry name" value="SH3 Domains"/>
    <property type="match status" value="1"/>
</dbReference>
<feature type="region of interest" description="Disordered" evidence="4">
    <location>
        <begin position="114"/>
        <end position="156"/>
    </location>
</feature>
<keyword evidence="1 3" id="KW-0728">SH3 domain</keyword>
<proteinExistence type="predicted"/>
<dbReference type="Pfam" id="PF00621">
    <property type="entry name" value="RhoGEF"/>
    <property type="match status" value="1"/>
</dbReference>
<reference evidence="7" key="5">
    <citation type="submission" date="2025-09" db="UniProtKB">
        <authorList>
            <consortium name="Ensembl"/>
        </authorList>
    </citation>
    <scope>IDENTIFICATION</scope>
</reference>